<evidence type="ECO:0000313" key="3">
    <source>
        <dbReference type="Proteomes" id="UP001333818"/>
    </source>
</evidence>
<feature type="region of interest" description="Disordered" evidence="1">
    <location>
        <begin position="109"/>
        <end position="140"/>
    </location>
</feature>
<comment type="caution">
    <text evidence="2">The sequence shown here is derived from an EMBL/GenBank/DDBJ whole genome shotgun (WGS) entry which is preliminary data.</text>
</comment>
<accession>A0AAW9Q567</accession>
<dbReference type="AlphaFoldDB" id="A0AAW9Q567"/>
<organism evidence="2 3">
    <name type="scientific">Tumidithrix elongata BACA0141</name>
    <dbReference type="NCBI Taxonomy" id="2716417"/>
    <lineage>
        <taxon>Bacteria</taxon>
        <taxon>Bacillati</taxon>
        <taxon>Cyanobacteriota</taxon>
        <taxon>Cyanophyceae</taxon>
        <taxon>Pseudanabaenales</taxon>
        <taxon>Pseudanabaenaceae</taxon>
        <taxon>Tumidithrix</taxon>
        <taxon>Tumidithrix elongata</taxon>
    </lineage>
</organism>
<name>A0AAW9Q567_9CYAN</name>
<keyword evidence="3" id="KW-1185">Reference proteome</keyword>
<protein>
    <submittedName>
        <fullName evidence="2">Uncharacterized protein</fullName>
    </submittedName>
</protein>
<gene>
    <name evidence="2" type="ORF">V2H45_16690</name>
</gene>
<feature type="region of interest" description="Disordered" evidence="1">
    <location>
        <begin position="1"/>
        <end position="22"/>
    </location>
</feature>
<sequence length="157" mass="18319">MQSDAHPTPSIHTHRFNPNSSPYMNSKVVEFSPQNAQAEYVLQEIENLVGNFTPNESEAFWVAADRIKSRYRIASFMSEIEALLVAFTSINDEADVLKEIAEKVKTYGKTERIEKDERTERTEETERTEWNDSSWDTSRRKPEIPSFLIQRRDIYRG</sequence>
<proteinExistence type="predicted"/>
<dbReference type="RefSeq" id="WP_330484813.1">
    <property type="nucleotide sequence ID" value="NZ_JAZBJZ010000075.1"/>
</dbReference>
<dbReference type="Proteomes" id="UP001333818">
    <property type="component" value="Unassembled WGS sequence"/>
</dbReference>
<reference evidence="2" key="1">
    <citation type="submission" date="2024-01" db="EMBL/GenBank/DDBJ databases">
        <title>Bank of Algae and Cyanobacteria of the Azores (BACA) strain genomes.</title>
        <authorList>
            <person name="Luz R."/>
            <person name="Cordeiro R."/>
            <person name="Fonseca A."/>
            <person name="Goncalves V."/>
        </authorList>
    </citation>
    <scope>NUCLEOTIDE SEQUENCE</scope>
    <source>
        <strain evidence="2">BACA0141</strain>
    </source>
</reference>
<evidence type="ECO:0000313" key="2">
    <source>
        <dbReference type="EMBL" id="MEE3718380.1"/>
    </source>
</evidence>
<feature type="compositionally biased region" description="Basic and acidic residues" evidence="1">
    <location>
        <begin position="109"/>
        <end position="130"/>
    </location>
</feature>
<dbReference type="EMBL" id="JAZBJZ010000075">
    <property type="protein sequence ID" value="MEE3718380.1"/>
    <property type="molecule type" value="Genomic_DNA"/>
</dbReference>
<evidence type="ECO:0000256" key="1">
    <source>
        <dbReference type="SAM" id="MobiDB-lite"/>
    </source>
</evidence>